<dbReference type="CDD" id="cd06261">
    <property type="entry name" value="TM_PBP2"/>
    <property type="match status" value="1"/>
</dbReference>
<evidence type="ECO:0000259" key="8">
    <source>
        <dbReference type="PROSITE" id="PS50928"/>
    </source>
</evidence>
<feature type="transmembrane region" description="Helical" evidence="7">
    <location>
        <begin position="118"/>
        <end position="146"/>
    </location>
</feature>
<keyword evidence="10" id="KW-1185">Reference proteome</keyword>
<dbReference type="Proteomes" id="UP000595857">
    <property type="component" value="Chromosome"/>
</dbReference>
<keyword evidence="6 7" id="KW-0472">Membrane</keyword>
<organism evidence="9 10">
    <name type="scientific">Devosia rhizoryzae</name>
    <dbReference type="NCBI Taxonomy" id="2774137"/>
    <lineage>
        <taxon>Bacteria</taxon>
        <taxon>Pseudomonadati</taxon>
        <taxon>Pseudomonadota</taxon>
        <taxon>Alphaproteobacteria</taxon>
        <taxon>Hyphomicrobiales</taxon>
        <taxon>Devosiaceae</taxon>
        <taxon>Devosia</taxon>
    </lineage>
</organism>
<comment type="subcellular location">
    <subcellularLocation>
        <location evidence="1 7">Cell membrane</location>
        <topology evidence="1 7">Multi-pass membrane protein</topology>
    </subcellularLocation>
</comment>
<evidence type="ECO:0000256" key="2">
    <source>
        <dbReference type="ARBA" id="ARBA00022448"/>
    </source>
</evidence>
<evidence type="ECO:0000256" key="5">
    <source>
        <dbReference type="ARBA" id="ARBA00022989"/>
    </source>
</evidence>
<dbReference type="PANTHER" id="PTHR43386">
    <property type="entry name" value="OLIGOPEPTIDE TRANSPORT SYSTEM PERMEASE PROTEIN APPC"/>
    <property type="match status" value="1"/>
</dbReference>
<dbReference type="PANTHER" id="PTHR43386:SF25">
    <property type="entry name" value="PEPTIDE ABC TRANSPORTER PERMEASE PROTEIN"/>
    <property type="match status" value="1"/>
</dbReference>
<keyword evidence="3" id="KW-1003">Cell membrane</keyword>
<dbReference type="SUPFAM" id="SSF161098">
    <property type="entry name" value="MetI-like"/>
    <property type="match status" value="1"/>
</dbReference>
<sequence length="276" mass="29428">MRRWNLGVVVPAVMLGLVVAFAAFGNFLTPYHYDASSLLDRNMPPIFAGGEWDHPLGTDGLGRDLLARLVFGARISIGLALVGTIISAVMGTMLGLLSARSGKVVGGFILAVIDLQAAVPFIIIALAIVAIFGNSLALFVVVLGIYGWESYARLVRGGALSAHTLTFVEAARTVGVSPLNIDRRHILPAVFNIVIVQATLNFPQTILLETGLSFLGLGIQPPYTSLGQLLGEGRNSLARAWWLAVVPGSLIFFTTLAVSLLGDALRDRLDPTLRRT</sequence>
<accession>A0ABX7C6X0</accession>
<feature type="transmembrane region" description="Helical" evidence="7">
    <location>
        <begin position="75"/>
        <end position="97"/>
    </location>
</feature>
<keyword evidence="5 7" id="KW-1133">Transmembrane helix</keyword>
<feature type="transmembrane region" description="Helical" evidence="7">
    <location>
        <begin position="240"/>
        <end position="265"/>
    </location>
</feature>
<proteinExistence type="inferred from homology"/>
<dbReference type="PROSITE" id="PS50928">
    <property type="entry name" value="ABC_TM1"/>
    <property type="match status" value="1"/>
</dbReference>
<feature type="domain" description="ABC transmembrane type-1" evidence="8">
    <location>
        <begin position="73"/>
        <end position="262"/>
    </location>
</feature>
<dbReference type="InterPro" id="IPR050366">
    <property type="entry name" value="BP-dependent_transpt_permease"/>
</dbReference>
<dbReference type="Pfam" id="PF00528">
    <property type="entry name" value="BPD_transp_1"/>
    <property type="match status" value="1"/>
</dbReference>
<protein>
    <submittedName>
        <fullName evidence="9">ABC transporter permease</fullName>
    </submittedName>
</protein>
<name>A0ABX7C6X0_9HYPH</name>
<evidence type="ECO:0000256" key="7">
    <source>
        <dbReference type="RuleBase" id="RU363032"/>
    </source>
</evidence>
<evidence type="ECO:0000256" key="3">
    <source>
        <dbReference type="ARBA" id="ARBA00022475"/>
    </source>
</evidence>
<dbReference type="Gene3D" id="1.10.3720.10">
    <property type="entry name" value="MetI-like"/>
    <property type="match status" value="1"/>
</dbReference>
<evidence type="ECO:0000313" key="9">
    <source>
        <dbReference type="EMBL" id="QQR38472.1"/>
    </source>
</evidence>
<gene>
    <name evidence="9" type="ORF">JI748_11870</name>
</gene>
<evidence type="ECO:0000313" key="10">
    <source>
        <dbReference type="Proteomes" id="UP000595857"/>
    </source>
</evidence>
<keyword evidence="2 7" id="KW-0813">Transport</keyword>
<keyword evidence="4 7" id="KW-0812">Transmembrane</keyword>
<dbReference type="InterPro" id="IPR000515">
    <property type="entry name" value="MetI-like"/>
</dbReference>
<evidence type="ECO:0000256" key="1">
    <source>
        <dbReference type="ARBA" id="ARBA00004651"/>
    </source>
</evidence>
<dbReference type="RefSeq" id="WP_201630887.1">
    <property type="nucleotide sequence ID" value="NZ_CP068046.1"/>
</dbReference>
<comment type="similarity">
    <text evidence="7">Belongs to the binding-protein-dependent transport system permease family.</text>
</comment>
<dbReference type="InterPro" id="IPR035906">
    <property type="entry name" value="MetI-like_sf"/>
</dbReference>
<evidence type="ECO:0000256" key="6">
    <source>
        <dbReference type="ARBA" id="ARBA00023136"/>
    </source>
</evidence>
<reference evidence="9 10" key="1">
    <citation type="submission" date="2021-01" db="EMBL/GenBank/DDBJ databases">
        <title>Genome seq and assembly of Devosia sp. LEGU1.</title>
        <authorList>
            <person name="Chhetri G."/>
        </authorList>
    </citation>
    <scope>NUCLEOTIDE SEQUENCE [LARGE SCALE GENOMIC DNA]</scope>
    <source>
        <strain evidence="9 10">LEGU1</strain>
    </source>
</reference>
<evidence type="ECO:0000256" key="4">
    <source>
        <dbReference type="ARBA" id="ARBA00022692"/>
    </source>
</evidence>
<dbReference type="EMBL" id="CP068046">
    <property type="protein sequence ID" value="QQR38472.1"/>
    <property type="molecule type" value="Genomic_DNA"/>
</dbReference>